<dbReference type="Gene3D" id="3.40.50.1580">
    <property type="entry name" value="Nucleoside phosphorylase domain"/>
    <property type="match status" value="1"/>
</dbReference>
<sequence length="371" mass="39543">MAQRTLRPDAYTVGWISALPVEFAAAVQLLDEEHGDHPLDHDDDTLYTLGSIGKHNVVIACLPAGSMGTNSAAAVATQMKAQFPSVRFGLLVGIGGGVPSVIADIRLGDVVVSQPSARSGGVIQYDFGKSTPDGFARTGFLSPPPKILLSALSKMQAQSLRGRSVFTSHLSRFNGISEFKREHAGPDMLFESKYDHVGGPTCEGCNQKQLVRRAPGREVNQVKAHYGMIASGNMVMRSGQARDHLSSELGGVLCFEMEAAGLMNGFPCLVIRGICDYADSHKNKTWQPYAAATAAAYAKELLLTIPGTVQDRGGPLAQGREPDIGPAISSEKRRYTEPITNVRVSADNNSGFIMGANYGSISGSNSLGRYL</sequence>
<dbReference type="InterPro" id="IPR000845">
    <property type="entry name" value="Nucleoside_phosphorylase_d"/>
</dbReference>
<organism evidence="3 4">
    <name type="scientific">Trichoderma aggressivum f. europaeum</name>
    <dbReference type="NCBI Taxonomy" id="173218"/>
    <lineage>
        <taxon>Eukaryota</taxon>
        <taxon>Fungi</taxon>
        <taxon>Dikarya</taxon>
        <taxon>Ascomycota</taxon>
        <taxon>Pezizomycotina</taxon>
        <taxon>Sordariomycetes</taxon>
        <taxon>Hypocreomycetidae</taxon>
        <taxon>Hypocreales</taxon>
        <taxon>Hypocreaceae</taxon>
        <taxon>Trichoderma</taxon>
    </lineage>
</organism>
<dbReference type="RefSeq" id="XP_062755206.1">
    <property type="nucleotide sequence ID" value="XM_062900582.1"/>
</dbReference>
<proteinExistence type="predicted"/>
<dbReference type="InterPro" id="IPR053137">
    <property type="entry name" value="NLR-like"/>
</dbReference>
<dbReference type="PANTHER" id="PTHR46082">
    <property type="entry name" value="ATP/GTP-BINDING PROTEIN-RELATED"/>
    <property type="match status" value="1"/>
</dbReference>
<accession>A0AAE1J8R0</accession>
<dbReference type="GO" id="GO:0003824">
    <property type="term" value="F:catalytic activity"/>
    <property type="evidence" value="ECO:0007669"/>
    <property type="project" value="InterPro"/>
</dbReference>
<evidence type="ECO:0000313" key="4">
    <source>
        <dbReference type="Proteomes" id="UP001273209"/>
    </source>
</evidence>
<feature type="region of interest" description="Disordered" evidence="1">
    <location>
        <begin position="312"/>
        <end position="332"/>
    </location>
</feature>
<name>A0AAE1J8R0_9HYPO</name>
<dbReference type="SUPFAM" id="SSF53167">
    <property type="entry name" value="Purine and uridine phosphorylases"/>
    <property type="match status" value="1"/>
</dbReference>
<keyword evidence="4" id="KW-1185">Reference proteome</keyword>
<dbReference type="Pfam" id="PF01048">
    <property type="entry name" value="PNP_UDP_1"/>
    <property type="match status" value="1"/>
</dbReference>
<feature type="domain" description="Nucleoside phosphorylase" evidence="2">
    <location>
        <begin position="13"/>
        <end position="296"/>
    </location>
</feature>
<evidence type="ECO:0000313" key="3">
    <source>
        <dbReference type="EMBL" id="KAK4071767.1"/>
    </source>
</evidence>
<evidence type="ECO:0000259" key="2">
    <source>
        <dbReference type="Pfam" id="PF01048"/>
    </source>
</evidence>
<comment type="caution">
    <text evidence="3">The sequence shown here is derived from an EMBL/GenBank/DDBJ whole genome shotgun (WGS) entry which is preliminary data.</text>
</comment>
<dbReference type="EMBL" id="JAWRVG010000022">
    <property type="protein sequence ID" value="KAK4071767.1"/>
    <property type="molecule type" value="Genomic_DNA"/>
</dbReference>
<dbReference type="GeneID" id="87920487"/>
<evidence type="ECO:0000256" key="1">
    <source>
        <dbReference type="SAM" id="MobiDB-lite"/>
    </source>
</evidence>
<protein>
    <recommendedName>
        <fullName evidence="2">Nucleoside phosphorylase domain-containing protein</fullName>
    </recommendedName>
</protein>
<dbReference type="GO" id="GO:0009116">
    <property type="term" value="P:nucleoside metabolic process"/>
    <property type="evidence" value="ECO:0007669"/>
    <property type="project" value="InterPro"/>
</dbReference>
<gene>
    <name evidence="3" type="ORF">Triagg1_6005</name>
</gene>
<dbReference type="InterPro" id="IPR035994">
    <property type="entry name" value="Nucleoside_phosphorylase_sf"/>
</dbReference>
<reference evidence="3" key="1">
    <citation type="submission" date="2023-11" db="EMBL/GenBank/DDBJ databases">
        <title>The genome sequences of three competitors of mushroom-forming fungi.</title>
        <authorList>
            <person name="Beijen E."/>
            <person name="Ohm R.A."/>
        </authorList>
    </citation>
    <scope>NUCLEOTIDE SEQUENCE</scope>
    <source>
        <strain evidence="3">CBS 100526</strain>
    </source>
</reference>
<dbReference type="Proteomes" id="UP001273209">
    <property type="component" value="Unassembled WGS sequence"/>
</dbReference>
<dbReference type="AlphaFoldDB" id="A0AAE1J8R0"/>
<dbReference type="PANTHER" id="PTHR46082:SF11">
    <property type="entry name" value="AAA+ ATPASE DOMAIN-CONTAINING PROTEIN-RELATED"/>
    <property type="match status" value="1"/>
</dbReference>